<name>A0A565CTM6_9BRAS</name>
<dbReference type="InterPro" id="IPR018171">
    <property type="entry name" value="Pept_tRNA_hydro_CS"/>
</dbReference>
<comment type="caution">
    <text evidence="1">The sequence shown here is derived from an EMBL/GenBank/DDBJ whole genome shotgun (WGS) entry which is preliminary data.</text>
</comment>
<reference evidence="1" key="1">
    <citation type="submission" date="2019-07" db="EMBL/GenBank/DDBJ databases">
        <authorList>
            <person name="Dittberner H."/>
        </authorList>
    </citation>
    <scope>NUCLEOTIDE SEQUENCE [LARGE SCALE GENOMIC DNA]</scope>
</reference>
<accession>A0A565CTM6</accession>
<dbReference type="AlphaFoldDB" id="A0A565CTM6"/>
<protein>
    <recommendedName>
        <fullName evidence="3">Aminoacyl-tRNA hydrolase</fullName>
    </recommendedName>
</protein>
<dbReference type="InterPro" id="IPR036416">
    <property type="entry name" value="Pept_tRNA_hydro_sf"/>
</dbReference>
<dbReference type="PROSITE" id="PS01196">
    <property type="entry name" value="PEPT_TRNA_HYDROL_2"/>
    <property type="match status" value="1"/>
</dbReference>
<dbReference type="PANTHER" id="PTHR17224:SF4">
    <property type="entry name" value="PEPTIDYL-TRNA HYDROLASE, MITOCHONDRIAL"/>
    <property type="match status" value="1"/>
</dbReference>
<dbReference type="EMBL" id="CABITT030000008">
    <property type="protein sequence ID" value="VVB17065.1"/>
    <property type="molecule type" value="Genomic_DNA"/>
</dbReference>
<dbReference type="PANTHER" id="PTHR17224">
    <property type="entry name" value="PEPTIDYL-TRNA HYDROLASE"/>
    <property type="match status" value="1"/>
</dbReference>
<dbReference type="GO" id="GO:0004045">
    <property type="term" value="F:peptidyl-tRNA hydrolase activity"/>
    <property type="evidence" value="ECO:0007669"/>
    <property type="project" value="InterPro"/>
</dbReference>
<dbReference type="Proteomes" id="UP000489600">
    <property type="component" value="Unassembled WGS sequence"/>
</dbReference>
<sequence length="214" mass="24093">MIDVFAESVGIEMNLVNFKAIMGQGFVGDIPVILAKPQTYMNLSGESMYLNDTRGLETDTLRSWFLCVLERHSGPLAAYYKLPLNRVLVAHDDTQLPCDVLRLQEKGGHGCHNGLKSVMHHFQGNKEFARLRIDILITIIQQWSGIGKPPGQMDPKAFLLQKFSMPTREQMDGALAEGVDALKLVLSKDFGESWRLFNVEPKYKHLRQHTVLAA</sequence>
<proteinExistence type="predicted"/>
<gene>
    <name evidence="1" type="ORF">ANE_LOCUS27509</name>
</gene>
<organism evidence="1 2">
    <name type="scientific">Arabis nemorensis</name>
    <dbReference type="NCBI Taxonomy" id="586526"/>
    <lineage>
        <taxon>Eukaryota</taxon>
        <taxon>Viridiplantae</taxon>
        <taxon>Streptophyta</taxon>
        <taxon>Embryophyta</taxon>
        <taxon>Tracheophyta</taxon>
        <taxon>Spermatophyta</taxon>
        <taxon>Magnoliopsida</taxon>
        <taxon>eudicotyledons</taxon>
        <taxon>Gunneridae</taxon>
        <taxon>Pentapetalae</taxon>
        <taxon>rosids</taxon>
        <taxon>malvids</taxon>
        <taxon>Brassicales</taxon>
        <taxon>Brassicaceae</taxon>
        <taxon>Arabideae</taxon>
        <taxon>Arabis</taxon>
    </lineage>
</organism>
<keyword evidence="2" id="KW-1185">Reference proteome</keyword>
<evidence type="ECO:0000313" key="2">
    <source>
        <dbReference type="Proteomes" id="UP000489600"/>
    </source>
</evidence>
<dbReference type="Gene3D" id="3.40.50.1470">
    <property type="entry name" value="Peptidyl-tRNA hydrolase"/>
    <property type="match status" value="1"/>
</dbReference>
<evidence type="ECO:0000313" key="1">
    <source>
        <dbReference type="EMBL" id="VVB17065.1"/>
    </source>
</evidence>
<evidence type="ECO:0008006" key="3">
    <source>
        <dbReference type="Google" id="ProtNLM"/>
    </source>
</evidence>
<dbReference type="Pfam" id="PF01195">
    <property type="entry name" value="Pept_tRNA_hydro"/>
    <property type="match status" value="2"/>
</dbReference>
<dbReference type="OrthoDB" id="1711136at2759"/>
<dbReference type="InterPro" id="IPR001328">
    <property type="entry name" value="Pept_tRNA_hydro"/>
</dbReference>
<dbReference type="SUPFAM" id="SSF53178">
    <property type="entry name" value="Peptidyl-tRNA hydrolase-like"/>
    <property type="match status" value="1"/>
</dbReference>